<dbReference type="SUPFAM" id="SSF49265">
    <property type="entry name" value="Fibronectin type III"/>
    <property type="match status" value="1"/>
</dbReference>
<dbReference type="AlphaFoldDB" id="K3X590"/>
<proteinExistence type="predicted"/>
<dbReference type="STRING" id="431595.K3X590"/>
<dbReference type="PROSITE" id="PS50853">
    <property type="entry name" value="FN3"/>
    <property type="match status" value="1"/>
</dbReference>
<dbReference type="InterPro" id="IPR036116">
    <property type="entry name" value="FN3_sf"/>
</dbReference>
<organism evidence="3 4">
    <name type="scientific">Globisporangium ultimum (strain ATCC 200006 / CBS 805.95 / DAOM BR144)</name>
    <name type="common">Pythium ultimum</name>
    <dbReference type="NCBI Taxonomy" id="431595"/>
    <lineage>
        <taxon>Eukaryota</taxon>
        <taxon>Sar</taxon>
        <taxon>Stramenopiles</taxon>
        <taxon>Oomycota</taxon>
        <taxon>Peronosporomycetes</taxon>
        <taxon>Pythiales</taxon>
        <taxon>Pythiaceae</taxon>
        <taxon>Globisporangium</taxon>
    </lineage>
</organism>
<name>K3X590_GLOUD</name>
<dbReference type="Gene3D" id="2.60.40.10">
    <property type="entry name" value="Immunoglobulins"/>
    <property type="match status" value="1"/>
</dbReference>
<dbReference type="OMA" id="GYVYYSW"/>
<dbReference type="HOGENOM" id="CLU_746986_0_0_1"/>
<dbReference type="InterPro" id="IPR013783">
    <property type="entry name" value="Ig-like_fold"/>
</dbReference>
<reference evidence="4" key="2">
    <citation type="submission" date="2010-04" db="EMBL/GenBank/DDBJ databases">
        <authorList>
            <person name="Buell R."/>
            <person name="Hamilton J."/>
            <person name="Hostetler J."/>
        </authorList>
    </citation>
    <scope>NUCLEOTIDE SEQUENCE [LARGE SCALE GENOMIC DNA]</scope>
    <source>
        <strain evidence="4">DAOM:BR144</strain>
    </source>
</reference>
<keyword evidence="1" id="KW-0175">Coiled coil</keyword>
<dbReference type="InterPro" id="IPR003961">
    <property type="entry name" value="FN3_dom"/>
</dbReference>
<dbReference type="InParanoid" id="K3X590"/>
<evidence type="ECO:0000256" key="1">
    <source>
        <dbReference type="SAM" id="Coils"/>
    </source>
</evidence>
<feature type="coiled-coil region" evidence="1">
    <location>
        <begin position="320"/>
        <end position="347"/>
    </location>
</feature>
<accession>K3X590</accession>
<protein>
    <recommendedName>
        <fullName evidence="2">Fibronectin type-III domain-containing protein</fullName>
    </recommendedName>
</protein>
<dbReference type="VEuPathDB" id="FungiDB:PYU1_G012363"/>
<dbReference type="EMBL" id="GL376608">
    <property type="status" value="NOT_ANNOTATED_CDS"/>
    <property type="molecule type" value="Genomic_DNA"/>
</dbReference>
<feature type="coiled-coil region" evidence="1">
    <location>
        <begin position="187"/>
        <end position="290"/>
    </location>
</feature>
<dbReference type="EnsemblProtists" id="PYU1_T012389">
    <property type="protein sequence ID" value="PYU1_T012389"/>
    <property type="gene ID" value="PYU1_G012363"/>
</dbReference>
<sequence>MQFTTVPELPPLPTPEAVAKTDKSVTLRLKTDQLDKKFKCQVGHSEHGYVYYSWTDSEAFSGSMHPVKGLTPNTNYVFRARVVDEATKQCSEWSPLTAYVRTFTEEEDAKRAGTYFEHALKLEREQKSILQKQISKLTVMLDDTARVKTEEHKSTAKIHEDMLSSRRIIDTTVSKLRSELTMQAAALQSVKSQRAADEQMIQDLLNEQENLRRAQLQQKDQAKYEHEMQQLRAQLEKNEQALHKHQEQVVASHDQIAKYEASLTQTQEEIKQKEDEVERIMNDCNRMVQEQADLAAVKQLEIEDALMEAKTSLEQQLDINTYLRDEVSRLREENHHLKNQIQEMDSEIAPKLFRLEDENEELRRQLAAYRR</sequence>
<dbReference type="Proteomes" id="UP000019132">
    <property type="component" value="Unassembled WGS sequence"/>
</dbReference>
<keyword evidence="4" id="KW-1185">Reference proteome</keyword>
<reference evidence="3" key="3">
    <citation type="submission" date="2015-02" db="UniProtKB">
        <authorList>
            <consortium name="EnsemblProtists"/>
        </authorList>
    </citation>
    <scope>IDENTIFICATION</scope>
    <source>
        <strain evidence="3">DAOM BR144</strain>
    </source>
</reference>
<evidence type="ECO:0000313" key="4">
    <source>
        <dbReference type="Proteomes" id="UP000019132"/>
    </source>
</evidence>
<dbReference type="eggNOG" id="ENOG502R7XB">
    <property type="taxonomic scope" value="Eukaryota"/>
</dbReference>
<feature type="domain" description="Fibronectin type-III" evidence="2">
    <location>
        <begin position="10"/>
        <end position="107"/>
    </location>
</feature>
<reference evidence="4" key="1">
    <citation type="journal article" date="2010" name="Genome Biol.">
        <title>Genome sequence of the necrotrophic plant pathogen Pythium ultimum reveals original pathogenicity mechanisms and effector repertoire.</title>
        <authorList>
            <person name="Levesque C.A."/>
            <person name="Brouwer H."/>
            <person name="Cano L."/>
            <person name="Hamilton J.P."/>
            <person name="Holt C."/>
            <person name="Huitema E."/>
            <person name="Raffaele S."/>
            <person name="Robideau G.P."/>
            <person name="Thines M."/>
            <person name="Win J."/>
            <person name="Zerillo M.M."/>
            <person name="Beakes G.W."/>
            <person name="Boore J.L."/>
            <person name="Busam D."/>
            <person name="Dumas B."/>
            <person name="Ferriera S."/>
            <person name="Fuerstenberg S.I."/>
            <person name="Gachon C.M."/>
            <person name="Gaulin E."/>
            <person name="Govers F."/>
            <person name="Grenville-Briggs L."/>
            <person name="Horner N."/>
            <person name="Hostetler J."/>
            <person name="Jiang R.H."/>
            <person name="Johnson J."/>
            <person name="Krajaejun T."/>
            <person name="Lin H."/>
            <person name="Meijer H.J."/>
            <person name="Moore B."/>
            <person name="Morris P."/>
            <person name="Phuntmart V."/>
            <person name="Puiu D."/>
            <person name="Shetty J."/>
            <person name="Stajich J.E."/>
            <person name="Tripathy S."/>
            <person name="Wawra S."/>
            <person name="van West P."/>
            <person name="Whitty B.R."/>
            <person name="Coutinho P.M."/>
            <person name="Henrissat B."/>
            <person name="Martin F."/>
            <person name="Thomas P.D."/>
            <person name="Tyler B.M."/>
            <person name="De Vries R.P."/>
            <person name="Kamoun S."/>
            <person name="Yandell M."/>
            <person name="Tisserat N."/>
            <person name="Buell C.R."/>
        </authorList>
    </citation>
    <scope>NUCLEOTIDE SEQUENCE</scope>
    <source>
        <strain evidence="4">DAOM:BR144</strain>
    </source>
</reference>
<dbReference type="Gene3D" id="1.20.5.340">
    <property type="match status" value="1"/>
</dbReference>
<dbReference type="CDD" id="cd00063">
    <property type="entry name" value="FN3"/>
    <property type="match status" value="1"/>
</dbReference>
<evidence type="ECO:0000313" key="3">
    <source>
        <dbReference type="EnsemblProtists" id="PYU1_T012389"/>
    </source>
</evidence>
<evidence type="ECO:0000259" key="2">
    <source>
        <dbReference type="PROSITE" id="PS50853"/>
    </source>
</evidence>